<evidence type="ECO:0008006" key="4">
    <source>
        <dbReference type="Google" id="ProtNLM"/>
    </source>
</evidence>
<name>A0A7J9LT85_GOSSC</name>
<keyword evidence="3" id="KW-1185">Reference proteome</keyword>
<sequence length="400" mass="45657">MDSKVGRVPKSKEETITNSNSKAIYVIFCGINLQEFKRFPSILLQRKMQDFETICQFYAKLYGVFNQAFALSEEYYNSKLVRKVLRSLPGRFLIKAIAIEEAKDLESLKINDRSKGEKSIALQVVDEILTPNATAVKKLQEQIALLIQNFNKTFEKQARRFKKFEASKNNPKSKNKGVAIKKEAEKEKKAILCHECLSYGHIQTDDEDFSSNSESDEDQVNNYVTFASSVVSSSKGETNDDLNRGSKEDFLNIYKTMLRKWEQACDLNAKLTQENIKLKEKNMRLTKQIEAKESLLTKQMGRICPDKRGFGCVDKGKAIVKNPTIFVKGLNQVEPVECSTKAVLIKTDKKVPTHSIIICHYCGAPEHIKPRCFKMLHDLRWKRVMLATMSTTRGTLTARK</sequence>
<evidence type="ECO:0000256" key="1">
    <source>
        <dbReference type="SAM" id="Coils"/>
    </source>
</evidence>
<evidence type="ECO:0000313" key="2">
    <source>
        <dbReference type="EMBL" id="MBA0861901.1"/>
    </source>
</evidence>
<dbReference type="EMBL" id="JABFAF010000008">
    <property type="protein sequence ID" value="MBA0861901.1"/>
    <property type="molecule type" value="Genomic_DNA"/>
</dbReference>
<accession>A0A7J9LT85</accession>
<dbReference type="AlphaFoldDB" id="A0A7J9LT85"/>
<dbReference type="OrthoDB" id="1738629at2759"/>
<feature type="coiled-coil region" evidence="1">
    <location>
        <begin position="268"/>
        <end position="295"/>
    </location>
</feature>
<proteinExistence type="predicted"/>
<gene>
    <name evidence="2" type="ORF">Goshw_002339</name>
</gene>
<dbReference type="Proteomes" id="UP000593576">
    <property type="component" value="Unassembled WGS sequence"/>
</dbReference>
<organism evidence="2 3">
    <name type="scientific">Gossypium schwendimanii</name>
    <name type="common">Cotton</name>
    <dbReference type="NCBI Taxonomy" id="34291"/>
    <lineage>
        <taxon>Eukaryota</taxon>
        <taxon>Viridiplantae</taxon>
        <taxon>Streptophyta</taxon>
        <taxon>Embryophyta</taxon>
        <taxon>Tracheophyta</taxon>
        <taxon>Spermatophyta</taxon>
        <taxon>Magnoliopsida</taxon>
        <taxon>eudicotyledons</taxon>
        <taxon>Gunneridae</taxon>
        <taxon>Pentapetalae</taxon>
        <taxon>rosids</taxon>
        <taxon>malvids</taxon>
        <taxon>Malvales</taxon>
        <taxon>Malvaceae</taxon>
        <taxon>Malvoideae</taxon>
        <taxon>Gossypium</taxon>
    </lineage>
</organism>
<protein>
    <recommendedName>
        <fullName evidence="4">CCHC-type domain-containing protein</fullName>
    </recommendedName>
</protein>
<comment type="caution">
    <text evidence="2">The sequence shown here is derived from an EMBL/GenBank/DDBJ whole genome shotgun (WGS) entry which is preliminary data.</text>
</comment>
<keyword evidence="1" id="KW-0175">Coiled coil</keyword>
<reference evidence="2 3" key="1">
    <citation type="journal article" date="2019" name="Genome Biol. Evol.">
        <title>Insights into the evolution of the New World diploid cottons (Gossypium, subgenus Houzingenia) based on genome sequencing.</title>
        <authorList>
            <person name="Grover C.E."/>
            <person name="Arick M.A. 2nd"/>
            <person name="Thrash A."/>
            <person name="Conover J.L."/>
            <person name="Sanders W.S."/>
            <person name="Peterson D.G."/>
            <person name="Frelichowski J.E."/>
            <person name="Scheffler J.A."/>
            <person name="Scheffler B.E."/>
            <person name="Wendel J.F."/>
        </authorList>
    </citation>
    <scope>NUCLEOTIDE SEQUENCE [LARGE SCALE GENOMIC DNA]</scope>
    <source>
        <strain evidence="2">1</strain>
        <tissue evidence="2">Leaf</tissue>
    </source>
</reference>
<evidence type="ECO:0000313" key="3">
    <source>
        <dbReference type="Proteomes" id="UP000593576"/>
    </source>
</evidence>